<protein>
    <recommendedName>
        <fullName evidence="12">SMAD/FHA domain-containing protein</fullName>
    </recommendedName>
</protein>
<dbReference type="InterPro" id="IPR000253">
    <property type="entry name" value="FHA_dom"/>
</dbReference>
<feature type="compositionally biased region" description="Low complexity" evidence="7">
    <location>
        <begin position="938"/>
        <end position="951"/>
    </location>
</feature>
<feature type="domain" description="FHA" evidence="8">
    <location>
        <begin position="471"/>
        <end position="518"/>
    </location>
</feature>
<dbReference type="GO" id="GO:0000151">
    <property type="term" value="C:ubiquitin ligase complex"/>
    <property type="evidence" value="ECO:0007669"/>
    <property type="project" value="TreeGrafter"/>
</dbReference>
<dbReference type="PANTHER" id="PTHR15067:SF7">
    <property type="entry name" value="E3 UBIQUITIN-PROTEIN LIGASE DMA1-RELATED"/>
    <property type="match status" value="1"/>
</dbReference>
<feature type="domain" description="RING-type" evidence="9">
    <location>
        <begin position="615"/>
        <end position="659"/>
    </location>
</feature>
<feature type="compositionally biased region" description="Low complexity" evidence="7">
    <location>
        <begin position="243"/>
        <end position="255"/>
    </location>
</feature>
<evidence type="ECO:0008006" key="12">
    <source>
        <dbReference type="Google" id="ProtNLM"/>
    </source>
</evidence>
<dbReference type="InterPro" id="IPR042823">
    <property type="entry name" value="Dma1/Dma2_RING-H2"/>
</dbReference>
<dbReference type="GO" id="GO:0006511">
    <property type="term" value="P:ubiquitin-dependent protein catabolic process"/>
    <property type="evidence" value="ECO:0007669"/>
    <property type="project" value="TreeGrafter"/>
</dbReference>
<feature type="compositionally biased region" description="Low complexity" evidence="7">
    <location>
        <begin position="83"/>
        <end position="96"/>
    </location>
</feature>
<keyword evidence="1" id="KW-0808">Transferase</keyword>
<evidence type="ECO:0000256" key="1">
    <source>
        <dbReference type="ARBA" id="ARBA00022679"/>
    </source>
</evidence>
<keyword evidence="2" id="KW-0479">Metal-binding</keyword>
<evidence type="ECO:0000256" key="7">
    <source>
        <dbReference type="SAM" id="MobiDB-lite"/>
    </source>
</evidence>
<reference evidence="10 11" key="1">
    <citation type="journal article" date="2018" name="Mol. Biol. Evol.">
        <title>Broad Genomic Sampling Reveals a Smut Pathogenic Ancestry of the Fungal Clade Ustilaginomycotina.</title>
        <authorList>
            <person name="Kijpornyongpan T."/>
            <person name="Mondo S.J."/>
            <person name="Barry K."/>
            <person name="Sandor L."/>
            <person name="Lee J."/>
            <person name="Lipzen A."/>
            <person name="Pangilinan J."/>
            <person name="LaButti K."/>
            <person name="Hainaut M."/>
            <person name="Henrissat B."/>
            <person name="Grigoriev I.V."/>
            <person name="Spatafora J.W."/>
            <person name="Aime M.C."/>
        </authorList>
    </citation>
    <scope>NUCLEOTIDE SEQUENCE [LARGE SCALE GENOMIC DNA]</scope>
    <source>
        <strain evidence="10 11">MCA 4198</strain>
    </source>
</reference>
<feature type="compositionally biased region" description="Polar residues" evidence="7">
    <location>
        <begin position="111"/>
        <end position="125"/>
    </location>
</feature>
<feature type="compositionally biased region" description="Low complexity" evidence="7">
    <location>
        <begin position="150"/>
        <end position="163"/>
    </location>
</feature>
<dbReference type="SUPFAM" id="SSF49879">
    <property type="entry name" value="SMAD/FHA domain"/>
    <property type="match status" value="1"/>
</dbReference>
<dbReference type="InParanoid" id="A0A316YRL8"/>
<dbReference type="CDD" id="cd16458">
    <property type="entry name" value="RING-H2_Dmap-like"/>
    <property type="match status" value="1"/>
</dbReference>
<feature type="compositionally biased region" description="Polar residues" evidence="7">
    <location>
        <begin position="1021"/>
        <end position="1031"/>
    </location>
</feature>
<evidence type="ECO:0000256" key="5">
    <source>
        <dbReference type="ARBA" id="ARBA00022833"/>
    </source>
</evidence>
<keyword evidence="11" id="KW-1185">Reference proteome</keyword>
<feature type="compositionally biased region" description="Low complexity" evidence="7">
    <location>
        <begin position="199"/>
        <end position="211"/>
    </location>
</feature>
<dbReference type="OrthoDB" id="687730at2759"/>
<accession>A0A316YRL8</accession>
<feature type="compositionally biased region" description="Polar residues" evidence="7">
    <location>
        <begin position="301"/>
        <end position="312"/>
    </location>
</feature>
<sequence>MPLSSTSRPHHRTSHSFSSAAGNLTSGAMVADGSSQPTTPNGLMSSQRNGSGFFSNPNPTSSSFLERHFGRRPRTSGGGGASGASQQQQLQQQLGLDSTEDLVDSLPASPDQETSNANGGSNTGVLSRLGIPRTAYGLPRSSSSSQVYNIPDSSSSRISFPSRPQVPASNSSASVTRPQTTEGRGSPSFFGGAVPSMIRSGSSQGGERSSSNPIGRMFRRYSQGASKNMQAVEEARARADPASLQIQPPLSQQQSRGAGQTSDHLPRVSLNADNQDVAVGSGTAAGGLPASATLAVLPNGSLGTSSPQQSASGADERSVEAPAVSGDVSPGGSGGARAAVVSSSSSSNVPATATHRLRLVPHLEATRSLHFEPIEREMGEGAAAVKIGRFTDRGGAAVAASGENAGNSSLLWSSGAGINGAGSTVAGGSANPSSGAAGTAAPSSVGAGIGGGTAPVARGGAIPAAAGGGGGRVDSGRIAFKSKVVSRGHAEVWCEAGGKFFIRDTKSSSGTFLNHIRLSAPNLESKPHQIKDGDVVQLGVDYQGGTEEIYRCVKMRVELNRGWQRGANQFNVNALRQLRALQGSPLGASAGGASTGSGKAAALPTNRQSMNVTDCCICLFSVTVCQALFIAPCSHVFHYKCIRPLLLMHHPGFSCPLCRTFADLEADVEEDEAWQAALLKEAEAASAAENPVETSTEEQPAAVAAAVAPQPDSQAAAVLIATAEANEISSSMAPASSGSRRSVSQRRSIDQTSADSNHSRQASQRQQRSPRRHQEPARPDTAVSASTVVAPAAPLQSSSHAPTPLSGSGLRNVVTPPPDSPGLAPDERDEDMEPEEVMGSSRHRHRSPSSRAVSNPIEIASRPSQGQILDGMAASPGFADSHTPMNQHFLSTLAEAPPPPRSAVRAMDPPGQGHSLNGVASADRRMPSLTASMVKGGSPSSSSRRPSQQSQLSARMINDRRESSTSSAASYYHHYPNQSSSIEHRDSAADIYMTPAQGNSPPASQLLHGHALEDEGEDLMTPSTSNRTSGASKGKDRDATRHGAEMVDPSMPATSSFYGVSASSYGLDNKQGRRRGSQSPSGTVDGTAPSSSSTNSSSHSPHQPGGKVAKFFKRATSSSSSSNSNALG</sequence>
<evidence type="ECO:0000259" key="8">
    <source>
        <dbReference type="PROSITE" id="PS50006"/>
    </source>
</evidence>
<feature type="compositionally biased region" description="Low complexity" evidence="7">
    <location>
        <begin position="729"/>
        <end position="746"/>
    </location>
</feature>
<evidence type="ECO:0000256" key="4">
    <source>
        <dbReference type="ARBA" id="ARBA00022786"/>
    </source>
</evidence>
<keyword evidence="4" id="KW-0833">Ubl conjugation pathway</keyword>
<dbReference type="SMART" id="SM00240">
    <property type="entry name" value="FHA"/>
    <property type="match status" value="1"/>
</dbReference>
<dbReference type="GO" id="GO:0016567">
    <property type="term" value="P:protein ubiquitination"/>
    <property type="evidence" value="ECO:0007669"/>
    <property type="project" value="TreeGrafter"/>
</dbReference>
<feature type="compositionally biased region" description="Low complexity" evidence="7">
    <location>
        <begin position="336"/>
        <end position="351"/>
    </location>
</feature>
<dbReference type="PANTHER" id="PTHR15067">
    <property type="entry name" value="E3 UBIQUITIN-PROTEIN LIGASE RNF8"/>
    <property type="match status" value="1"/>
</dbReference>
<feature type="compositionally biased region" description="Low complexity" evidence="7">
    <location>
        <begin position="51"/>
        <end position="64"/>
    </location>
</feature>
<proteinExistence type="predicted"/>
<dbReference type="SUPFAM" id="SSF57850">
    <property type="entry name" value="RING/U-box"/>
    <property type="match status" value="1"/>
</dbReference>
<feature type="compositionally biased region" description="Low complexity" evidence="7">
    <location>
        <begin position="964"/>
        <end position="975"/>
    </location>
</feature>
<dbReference type="InterPro" id="IPR008984">
    <property type="entry name" value="SMAD_FHA_dom_sf"/>
</dbReference>
<keyword evidence="3 6" id="KW-0863">Zinc-finger</keyword>
<dbReference type="Proteomes" id="UP000245768">
    <property type="component" value="Unassembled WGS sequence"/>
</dbReference>
<feature type="region of interest" description="Disordered" evidence="7">
    <location>
        <begin position="685"/>
        <end position="708"/>
    </location>
</feature>
<evidence type="ECO:0000256" key="2">
    <source>
        <dbReference type="ARBA" id="ARBA00022723"/>
    </source>
</evidence>
<dbReference type="AlphaFoldDB" id="A0A316YRL8"/>
<dbReference type="GO" id="GO:0005829">
    <property type="term" value="C:cytosol"/>
    <property type="evidence" value="ECO:0007669"/>
    <property type="project" value="TreeGrafter"/>
</dbReference>
<evidence type="ECO:0000256" key="6">
    <source>
        <dbReference type="PROSITE-ProRule" id="PRU00175"/>
    </source>
</evidence>
<gene>
    <name evidence="10" type="ORF">FA10DRAFT_266000</name>
</gene>
<feature type="compositionally biased region" description="Polar residues" evidence="7">
    <location>
        <begin position="167"/>
        <end position="183"/>
    </location>
</feature>
<feature type="compositionally biased region" description="Acidic residues" evidence="7">
    <location>
        <begin position="827"/>
        <end position="836"/>
    </location>
</feature>
<dbReference type="EMBL" id="KZ819635">
    <property type="protein sequence ID" value="PWN92200.1"/>
    <property type="molecule type" value="Genomic_DNA"/>
</dbReference>
<dbReference type="PROSITE" id="PS50089">
    <property type="entry name" value="ZF_RING_2"/>
    <property type="match status" value="1"/>
</dbReference>
<organism evidence="10 11">
    <name type="scientific">Acaromyces ingoldii</name>
    <dbReference type="NCBI Taxonomy" id="215250"/>
    <lineage>
        <taxon>Eukaryota</taxon>
        <taxon>Fungi</taxon>
        <taxon>Dikarya</taxon>
        <taxon>Basidiomycota</taxon>
        <taxon>Ustilaginomycotina</taxon>
        <taxon>Exobasidiomycetes</taxon>
        <taxon>Exobasidiales</taxon>
        <taxon>Cryptobasidiaceae</taxon>
        <taxon>Acaromyces</taxon>
    </lineage>
</organism>
<dbReference type="Pfam" id="PF00498">
    <property type="entry name" value="FHA"/>
    <property type="match status" value="1"/>
</dbReference>
<dbReference type="PROSITE" id="PS50006">
    <property type="entry name" value="FHA_DOMAIN"/>
    <property type="match status" value="1"/>
</dbReference>
<feature type="region of interest" description="Disordered" evidence="7">
    <location>
        <begin position="729"/>
        <end position="1128"/>
    </location>
</feature>
<dbReference type="SMART" id="SM00184">
    <property type="entry name" value="RING"/>
    <property type="match status" value="1"/>
</dbReference>
<feature type="compositionally biased region" description="Low complexity" evidence="7">
    <location>
        <begin position="1090"/>
        <end position="1100"/>
    </location>
</feature>
<evidence type="ECO:0000256" key="3">
    <source>
        <dbReference type="ARBA" id="ARBA00022771"/>
    </source>
</evidence>
<dbReference type="InterPro" id="IPR013083">
    <property type="entry name" value="Znf_RING/FYVE/PHD"/>
</dbReference>
<dbReference type="RefSeq" id="XP_025379398.1">
    <property type="nucleotide sequence ID" value="XM_025521301.1"/>
</dbReference>
<name>A0A316YRL8_9BASI</name>
<dbReference type="GO" id="GO:0061630">
    <property type="term" value="F:ubiquitin protein ligase activity"/>
    <property type="evidence" value="ECO:0007669"/>
    <property type="project" value="TreeGrafter"/>
</dbReference>
<feature type="compositionally biased region" description="Polar residues" evidence="7">
    <location>
        <begin position="33"/>
        <end position="50"/>
    </location>
</feature>
<evidence type="ECO:0000313" key="11">
    <source>
        <dbReference type="Proteomes" id="UP000245768"/>
    </source>
</evidence>
<feature type="compositionally biased region" description="Low complexity" evidence="7">
    <location>
        <begin position="1117"/>
        <end position="1128"/>
    </location>
</feature>
<dbReference type="Pfam" id="PF17123">
    <property type="entry name" value="zf-RING_11"/>
    <property type="match status" value="1"/>
</dbReference>
<dbReference type="STRING" id="215250.A0A316YRL8"/>
<dbReference type="GeneID" id="37043217"/>
<dbReference type="InterPro" id="IPR001841">
    <property type="entry name" value="Znf_RING"/>
</dbReference>
<dbReference type="GO" id="GO:0008270">
    <property type="term" value="F:zinc ion binding"/>
    <property type="evidence" value="ECO:0007669"/>
    <property type="project" value="UniProtKB-KW"/>
</dbReference>
<evidence type="ECO:0000259" key="9">
    <source>
        <dbReference type="PROSITE" id="PS50089"/>
    </source>
</evidence>
<feature type="compositionally biased region" description="Basic and acidic residues" evidence="7">
    <location>
        <begin position="1033"/>
        <end position="1045"/>
    </location>
</feature>
<feature type="compositionally biased region" description="Polar residues" evidence="7">
    <location>
        <begin position="1052"/>
        <end position="1066"/>
    </location>
</feature>
<feature type="region of interest" description="Disordered" evidence="7">
    <location>
        <begin position="1"/>
        <end position="267"/>
    </location>
</feature>
<feature type="region of interest" description="Disordered" evidence="7">
    <location>
        <begin position="299"/>
        <end position="352"/>
    </location>
</feature>
<dbReference type="Gene3D" id="3.30.40.10">
    <property type="entry name" value="Zinc/RING finger domain, C3HC4 (zinc finger)"/>
    <property type="match status" value="1"/>
</dbReference>
<dbReference type="FunFam" id="2.60.200.20:FF:000044">
    <property type="entry name" value="Chromosome 8, whole genome shotgun sequence"/>
    <property type="match status" value="1"/>
</dbReference>
<dbReference type="Gene3D" id="2.60.200.20">
    <property type="match status" value="1"/>
</dbReference>
<keyword evidence="5" id="KW-0862">Zinc</keyword>
<feature type="compositionally biased region" description="Low complexity" evidence="7">
    <location>
        <begin position="699"/>
        <end position="708"/>
    </location>
</feature>
<evidence type="ECO:0000313" key="10">
    <source>
        <dbReference type="EMBL" id="PWN92200.1"/>
    </source>
</evidence>
<dbReference type="GO" id="GO:0032153">
    <property type="term" value="C:cell division site"/>
    <property type="evidence" value="ECO:0007669"/>
    <property type="project" value="TreeGrafter"/>
</dbReference>
<feature type="compositionally biased region" description="Low complexity" evidence="7">
    <location>
        <begin position="781"/>
        <end position="794"/>
    </location>
</feature>